<evidence type="ECO:0000259" key="1">
    <source>
        <dbReference type="PROSITE" id="PS50943"/>
    </source>
</evidence>
<organism evidence="2 3">
    <name type="scientific">Enterocloster alcoholdehydrogenati</name>
    <dbReference type="NCBI Taxonomy" id="2547410"/>
    <lineage>
        <taxon>Bacteria</taxon>
        <taxon>Bacillati</taxon>
        <taxon>Bacillota</taxon>
        <taxon>Clostridia</taxon>
        <taxon>Lachnospirales</taxon>
        <taxon>Lachnospiraceae</taxon>
        <taxon>Enterocloster</taxon>
    </lineage>
</organism>
<dbReference type="CDD" id="cd00093">
    <property type="entry name" value="HTH_XRE"/>
    <property type="match status" value="1"/>
</dbReference>
<proteinExistence type="predicted"/>
<dbReference type="SUPFAM" id="SSF47413">
    <property type="entry name" value="lambda repressor-like DNA-binding domains"/>
    <property type="match status" value="1"/>
</dbReference>
<sequence>MRRGYSQAELAEKLGLGVRQLQKYEKQDYNPENMTLGVALKICELLSCSLQELLVPEKKGTVIEAYANYGVPGQDRKVIFSFIYPIEESEESKKVKIELPPGFQAVATDEKKMVITTPEGLCFPAMDIMGNYGEEPILIWQSSPRGRGRRRAKCKIIALEGGIENG</sequence>
<evidence type="ECO:0000313" key="3">
    <source>
        <dbReference type="Proteomes" id="UP001600894"/>
    </source>
</evidence>
<name>A0ABQ0AZX6_9FIRM</name>
<keyword evidence="3" id="KW-1185">Reference proteome</keyword>
<dbReference type="InterPro" id="IPR010982">
    <property type="entry name" value="Lambda_DNA-bd_dom_sf"/>
</dbReference>
<dbReference type="EMBL" id="BAABXL010000001">
    <property type="protein sequence ID" value="GAA6269594.1"/>
    <property type="molecule type" value="Genomic_DNA"/>
</dbReference>
<accession>A0ABQ0AZX6</accession>
<dbReference type="PROSITE" id="PS50943">
    <property type="entry name" value="HTH_CROC1"/>
    <property type="match status" value="1"/>
</dbReference>
<evidence type="ECO:0000313" key="2">
    <source>
        <dbReference type="EMBL" id="GAA6269594.1"/>
    </source>
</evidence>
<reference evidence="2 3" key="1">
    <citation type="submission" date="2024-04" db="EMBL/GenBank/DDBJ databases">
        <title>Defined microbial consortia suppress multidrug-resistant proinflammatory Enterobacteriaceae via ecological control.</title>
        <authorList>
            <person name="Furuichi M."/>
            <person name="Kawaguchi T."/>
            <person name="Pust M."/>
            <person name="Yasuma K."/>
            <person name="Plichta D."/>
            <person name="Hasegawa N."/>
            <person name="Ohya T."/>
            <person name="Bhattarai S."/>
            <person name="Sasajima S."/>
            <person name="Aoto Y."/>
            <person name="Tuganbaev T."/>
            <person name="Yaginuma M."/>
            <person name="Ueda M."/>
            <person name="Okahashi N."/>
            <person name="Amafuji K."/>
            <person name="Kiridooshi Y."/>
            <person name="Sugita K."/>
            <person name="Strazar M."/>
            <person name="Skelly A."/>
            <person name="Suda W."/>
            <person name="Hattori M."/>
            <person name="Nakamoto N."/>
            <person name="Caballero S."/>
            <person name="Norman J."/>
            <person name="Olle B."/>
            <person name="Tanoue T."/>
            <person name="Arita M."/>
            <person name="Bucci V."/>
            <person name="Atarashi K."/>
            <person name="Xavier R."/>
            <person name="Honda K."/>
        </authorList>
    </citation>
    <scope>NUCLEOTIDE SEQUENCE [LARGE SCALE GENOMIC DNA]</scope>
    <source>
        <strain evidence="3">f13</strain>
    </source>
</reference>
<gene>
    <name evidence="2" type="ORF">F130042H8_26540</name>
</gene>
<comment type="caution">
    <text evidence="2">The sequence shown here is derived from an EMBL/GenBank/DDBJ whole genome shotgun (WGS) entry which is preliminary data.</text>
</comment>
<feature type="domain" description="HTH cro/C1-type" evidence="1">
    <location>
        <begin position="2"/>
        <end position="53"/>
    </location>
</feature>
<dbReference type="Proteomes" id="UP001600894">
    <property type="component" value="Unassembled WGS sequence"/>
</dbReference>
<protein>
    <recommendedName>
        <fullName evidence="1">HTH cro/C1-type domain-containing protein</fullName>
    </recommendedName>
</protein>
<dbReference type="Gene3D" id="1.10.260.40">
    <property type="entry name" value="lambda repressor-like DNA-binding domains"/>
    <property type="match status" value="1"/>
</dbReference>
<dbReference type="SMART" id="SM00530">
    <property type="entry name" value="HTH_XRE"/>
    <property type="match status" value="1"/>
</dbReference>
<dbReference type="InterPro" id="IPR001387">
    <property type="entry name" value="Cro/C1-type_HTH"/>
</dbReference>
<dbReference type="Pfam" id="PF13443">
    <property type="entry name" value="HTH_26"/>
    <property type="match status" value="1"/>
</dbReference>